<organism evidence="2">
    <name type="scientific">Serratia fonticola</name>
    <dbReference type="NCBI Taxonomy" id="47917"/>
    <lineage>
        <taxon>Bacteria</taxon>
        <taxon>Pseudomonadati</taxon>
        <taxon>Pseudomonadota</taxon>
        <taxon>Gammaproteobacteria</taxon>
        <taxon>Enterobacterales</taxon>
        <taxon>Yersiniaceae</taxon>
        <taxon>Serratia</taxon>
    </lineage>
</organism>
<sequence>MKKTANMPGHASYHRRRALCILLLANLGQPTALAETITIGKGTGIVWEGLPFTANLSGPMNHARLNLKHGLLSISSSRSACQETGALKVIAGYPAVGLAPGVGLIPRASGQVGFYTFAGSFVSLSGTLGLPETKGASSNGNQLTSPDAYSWCLPPAMNSQEYYYSATKERAATISGTWVLVADGQQKAAEIAVPEMYAGSFSEISAGDKIASILPSNLKLRISTLECTVNTPTVIAFGGVLKNTQPGAQLAVQSYPLITSCGQSSDLIDANINLQFRPLTGLYQSAPSRLALRQGGGYITGEIDNSVTGSGNCATTSGLPFDNRQLKIGRITQAETSLSITNQVTWRLCSGGKDLPLGDVSAAAEMLVTFN</sequence>
<feature type="chain" id="PRO_5020623152" description="Adhesin" evidence="1">
    <location>
        <begin position="35"/>
        <end position="371"/>
    </location>
</feature>
<evidence type="ECO:0000313" key="2">
    <source>
        <dbReference type="EMBL" id="VTR58929.1"/>
    </source>
</evidence>
<protein>
    <recommendedName>
        <fullName evidence="3">Adhesin</fullName>
    </recommendedName>
</protein>
<accession>A0A4U9WIF1</accession>
<keyword evidence="1" id="KW-0732">Signal</keyword>
<proteinExistence type="predicted"/>
<feature type="signal peptide" evidence="1">
    <location>
        <begin position="1"/>
        <end position="34"/>
    </location>
</feature>
<gene>
    <name evidence="2" type="ORF">NCTC12965_07853</name>
</gene>
<dbReference type="EMBL" id="CABEEZ010000155">
    <property type="protein sequence ID" value="VTR58929.1"/>
    <property type="molecule type" value="Genomic_DNA"/>
</dbReference>
<evidence type="ECO:0008006" key="3">
    <source>
        <dbReference type="Google" id="ProtNLM"/>
    </source>
</evidence>
<evidence type="ECO:0000256" key="1">
    <source>
        <dbReference type="SAM" id="SignalP"/>
    </source>
</evidence>
<dbReference type="GeneID" id="30321037"/>
<reference evidence="2" key="1">
    <citation type="submission" date="2019-05" db="EMBL/GenBank/DDBJ databases">
        <authorList>
            <consortium name="Pathogen Informatics"/>
        </authorList>
    </citation>
    <scope>NUCLEOTIDE SEQUENCE [LARGE SCALE GENOMIC DNA]</scope>
    <source>
        <strain evidence="2">NCTC12965</strain>
    </source>
</reference>
<dbReference type="AlphaFoldDB" id="A0A4U9WIF1"/>
<dbReference type="RefSeq" id="WP_244887737.1">
    <property type="nucleotide sequence ID" value="NZ_CAMKUH010000003.1"/>
</dbReference>
<name>A0A4U9WIF1_SERFO</name>